<dbReference type="SUPFAM" id="SSF51445">
    <property type="entry name" value="(Trans)glycosidases"/>
    <property type="match status" value="1"/>
</dbReference>
<dbReference type="GO" id="GO:0005975">
    <property type="term" value="P:carbohydrate metabolic process"/>
    <property type="evidence" value="ECO:0007669"/>
    <property type="project" value="InterPro"/>
</dbReference>
<dbReference type="PROSITE" id="PS00775">
    <property type="entry name" value="GLYCOSYL_HYDROL_F3"/>
    <property type="match status" value="1"/>
</dbReference>
<evidence type="ECO:0000313" key="7">
    <source>
        <dbReference type="Proteomes" id="UP000813420"/>
    </source>
</evidence>
<dbReference type="Pfam" id="PF14310">
    <property type="entry name" value="Fn3-like"/>
    <property type="match status" value="1"/>
</dbReference>
<dbReference type="InterPro" id="IPR017853">
    <property type="entry name" value="GH"/>
</dbReference>
<protein>
    <submittedName>
        <fullName evidence="6">Glycoside hydrolase family 3 C-terminal domain-containing protein</fullName>
    </submittedName>
</protein>
<comment type="caution">
    <text evidence="6">The sequence shown here is derived from an EMBL/GenBank/DDBJ whole genome shotgun (WGS) entry which is preliminary data.</text>
</comment>
<dbReference type="InterPro" id="IPR002772">
    <property type="entry name" value="Glyco_hydro_3_C"/>
</dbReference>
<evidence type="ECO:0000313" key="6">
    <source>
        <dbReference type="EMBL" id="HJH49895.1"/>
    </source>
</evidence>
<dbReference type="RefSeq" id="WP_277272035.1">
    <property type="nucleotide sequence ID" value="NZ_DYXE01000056.1"/>
</dbReference>
<dbReference type="Gene3D" id="3.20.20.300">
    <property type="entry name" value="Glycoside hydrolase, family 3, N-terminal domain"/>
    <property type="match status" value="1"/>
</dbReference>
<dbReference type="Pfam" id="PF00933">
    <property type="entry name" value="Glyco_hydro_3"/>
    <property type="match status" value="1"/>
</dbReference>
<dbReference type="Pfam" id="PF01915">
    <property type="entry name" value="Glyco_hydro_3_C"/>
    <property type="match status" value="1"/>
</dbReference>
<dbReference type="InterPro" id="IPR050288">
    <property type="entry name" value="Cellulose_deg_GH3"/>
</dbReference>
<evidence type="ECO:0000256" key="4">
    <source>
        <dbReference type="RuleBase" id="RU361161"/>
    </source>
</evidence>
<keyword evidence="4" id="KW-0326">Glycosidase</keyword>
<dbReference type="InterPro" id="IPR036962">
    <property type="entry name" value="Glyco_hydro_3_N_sf"/>
</dbReference>
<dbReference type="SMART" id="SM01217">
    <property type="entry name" value="Fn3_like"/>
    <property type="match status" value="1"/>
</dbReference>
<dbReference type="InterPro" id="IPR019800">
    <property type="entry name" value="Glyco_hydro_3_AS"/>
</dbReference>
<dbReference type="PRINTS" id="PR00133">
    <property type="entry name" value="GLHYDRLASE3"/>
</dbReference>
<reference evidence="6" key="2">
    <citation type="submission" date="2021-09" db="EMBL/GenBank/DDBJ databases">
        <authorList>
            <person name="Gilroy R."/>
        </authorList>
    </citation>
    <scope>NUCLEOTIDE SEQUENCE</scope>
    <source>
        <strain evidence="6">USAMLcec4-12693</strain>
    </source>
</reference>
<dbReference type="InterPro" id="IPR026891">
    <property type="entry name" value="Fn3-like"/>
</dbReference>
<name>A0A9D2VXA9_9FIRM</name>
<dbReference type="InterPro" id="IPR036881">
    <property type="entry name" value="Glyco_hydro_3_C_sf"/>
</dbReference>
<organism evidence="6 7">
    <name type="scientific">Merdimonas faecis</name>
    <dbReference type="NCBI Taxonomy" id="1653435"/>
    <lineage>
        <taxon>Bacteria</taxon>
        <taxon>Bacillati</taxon>
        <taxon>Bacillota</taxon>
        <taxon>Clostridia</taxon>
        <taxon>Lachnospirales</taxon>
        <taxon>Lachnospiraceae</taxon>
        <taxon>Merdimonas</taxon>
    </lineage>
</organism>
<feature type="domain" description="Fibronectin type III-like" evidence="5">
    <location>
        <begin position="338"/>
        <end position="409"/>
    </location>
</feature>
<evidence type="ECO:0000256" key="3">
    <source>
        <dbReference type="ARBA" id="ARBA00023277"/>
    </source>
</evidence>
<dbReference type="Gene3D" id="2.60.40.10">
    <property type="entry name" value="Immunoglobulins"/>
    <property type="match status" value="1"/>
</dbReference>
<reference evidence="6" key="1">
    <citation type="journal article" date="2021" name="PeerJ">
        <title>Extensive microbial diversity within the chicken gut microbiome revealed by metagenomics and culture.</title>
        <authorList>
            <person name="Gilroy R."/>
            <person name="Ravi A."/>
            <person name="Getino M."/>
            <person name="Pursley I."/>
            <person name="Horton D.L."/>
            <person name="Alikhan N.F."/>
            <person name="Baker D."/>
            <person name="Gharbi K."/>
            <person name="Hall N."/>
            <person name="Watson M."/>
            <person name="Adriaenssens E.M."/>
            <person name="Foster-Nyarko E."/>
            <person name="Jarju S."/>
            <person name="Secka A."/>
            <person name="Antonio M."/>
            <person name="Oren A."/>
            <person name="Chaudhuri R.R."/>
            <person name="La Ragione R."/>
            <person name="Hildebrand F."/>
            <person name="Pallen M.J."/>
        </authorList>
    </citation>
    <scope>NUCLEOTIDE SEQUENCE</scope>
    <source>
        <strain evidence="6">USAMLcec4-12693</strain>
    </source>
</reference>
<dbReference type="AlphaFoldDB" id="A0A9D2VXA9"/>
<keyword evidence="2 4" id="KW-0378">Hydrolase</keyword>
<dbReference type="InterPro" id="IPR013783">
    <property type="entry name" value="Ig-like_fold"/>
</dbReference>
<dbReference type="SUPFAM" id="SSF52279">
    <property type="entry name" value="Beta-D-glucan exohydrolase, C-terminal domain"/>
    <property type="match status" value="1"/>
</dbReference>
<dbReference type="InterPro" id="IPR001764">
    <property type="entry name" value="Glyco_hydro_3_N"/>
</dbReference>
<dbReference type="PANTHER" id="PTHR42715">
    <property type="entry name" value="BETA-GLUCOSIDASE"/>
    <property type="match status" value="1"/>
</dbReference>
<dbReference type="EMBL" id="DYXE01000056">
    <property type="protein sequence ID" value="HJH49895.1"/>
    <property type="molecule type" value="Genomic_DNA"/>
</dbReference>
<sequence length="833" mass="92327">MKMKIRNKAAFTDAETGLERDNRRISYEAALEGIVLLENDGTLPLKPGKIALYGAGAGMTIKGGTGSGEVRERHVVSILEGMEKAGFTVTTRRWIEEYAKRYQEGEKEYAAEFQRKLLKPWKLDMINFISSPYQYPSSQPVTEQDVKDSDTDTCIYVVARQAGEGTDRSLGEKGYRLSDEEKAGLAMCAASYGKMIVVVNVGSVFDMSFLEEIPGINAVVYYSQQGMMGGSAFADLVCGKTSPSGKTSDTWPKNYEDIPGAMDYSYLNGNTGEEYYREGIYVGYRYFDTYGVEPRYPFGHGLSYTTFSVEKKSVELCGSEVRVCARVTNTGKAYAGKETLQLYVSCPQTGMNKEYQRLAAFAKTGELQPGESQELTLAFDLRDLTSYREEDGSYVLEAGDYVLKLGTSSRNTTPAAVMEARKEITAAVCRNICRREHAVREIEPPMNMDTCEYQDGELERYIIEDDAVETVTYSYEEKADALFPYTRKLLEKLTGEELCDLVSGDGGSGGNKFFEAPGVAGCTTSALQKKGIPNICMADGPAGLRLQKVSAVTRRGTVKGTEPNVSVMGCLPGPVKKVMLGNQERQPCVYQFTTSFPVGTALAQTWNTELIERVGEAVGKEMEAYGITYWLAPGMNIHRNPLCGRNFEYFSEDPLLTGKMAAAMSRGVQTRKGCFVTIKHFCCNNQEENRNRMNANVNERALREIYLKGFEIAVREGRPGAVMTSYNKVNGTYANNSMDLVTRVLRDEWGFDGLVMTDWYATGKGLGSHVKAIEAGNDLLMPGGKKAARELKKALEEGILEEEDLKRCAGRVLQGIMSSRIYQAYRRLKKEEA</sequence>
<proteinExistence type="inferred from homology"/>
<gene>
    <name evidence="6" type="ORF">K8V39_06490</name>
</gene>
<dbReference type="GO" id="GO:0004553">
    <property type="term" value="F:hydrolase activity, hydrolyzing O-glycosyl compounds"/>
    <property type="evidence" value="ECO:0007669"/>
    <property type="project" value="InterPro"/>
</dbReference>
<accession>A0A9D2VXA9</accession>
<comment type="similarity">
    <text evidence="1 4">Belongs to the glycosyl hydrolase 3 family.</text>
</comment>
<evidence type="ECO:0000256" key="1">
    <source>
        <dbReference type="ARBA" id="ARBA00005336"/>
    </source>
</evidence>
<evidence type="ECO:0000259" key="5">
    <source>
        <dbReference type="SMART" id="SM01217"/>
    </source>
</evidence>
<dbReference type="Proteomes" id="UP000813420">
    <property type="component" value="Unassembled WGS sequence"/>
</dbReference>
<keyword evidence="3" id="KW-0119">Carbohydrate metabolism</keyword>
<dbReference type="Gene3D" id="3.40.50.1700">
    <property type="entry name" value="Glycoside hydrolase family 3 C-terminal domain"/>
    <property type="match status" value="1"/>
</dbReference>
<dbReference type="PANTHER" id="PTHR42715:SF10">
    <property type="entry name" value="BETA-GLUCOSIDASE"/>
    <property type="match status" value="1"/>
</dbReference>
<evidence type="ECO:0000256" key="2">
    <source>
        <dbReference type="ARBA" id="ARBA00022801"/>
    </source>
</evidence>